<dbReference type="InterPro" id="IPR052062">
    <property type="entry name" value="Murein_DD/LD_carboxypeptidase"/>
</dbReference>
<evidence type="ECO:0000256" key="10">
    <source>
        <dbReference type="SAM" id="SignalP"/>
    </source>
</evidence>
<feature type="chain" id="PRO_5046475605" evidence="10">
    <location>
        <begin position="26"/>
        <end position="186"/>
    </location>
</feature>
<evidence type="ECO:0000256" key="5">
    <source>
        <dbReference type="ARBA" id="ARBA00022801"/>
    </source>
</evidence>
<sequence length="186" mass="20790">MPRFKKMITLSCLIVPLVISANSFAFNLPKEFASLGTQSLAKKDVFAEKAKYIPAEKSNKSNDVRSAILTQFSSWKGTRYHWGGTTHAGVDCSALMQHIFSDSFHKDLPRTTSQQIENGKQVSKDELRPGDLVFFKTSPGKRHVGVYIGDNKFIHASTSMGVTMSSLANNYWVEHYETARRVKVLG</sequence>
<keyword evidence="4 10" id="KW-0732">Signal</keyword>
<dbReference type="PANTHER" id="PTHR47360:SF3">
    <property type="entry name" value="MUREIN DD-ENDOPEPTIDASE MEPS_MUREIN LD-CARBOXYPEPTIDASE"/>
    <property type="match status" value="1"/>
</dbReference>
<dbReference type="PROSITE" id="PS51935">
    <property type="entry name" value="NLPC_P60"/>
    <property type="match status" value="1"/>
</dbReference>
<evidence type="ECO:0000256" key="1">
    <source>
        <dbReference type="ARBA" id="ARBA00004635"/>
    </source>
</evidence>
<proteinExistence type="inferred from homology"/>
<comment type="caution">
    <text evidence="12">The sequence shown here is derived from an EMBL/GenBank/DDBJ whole genome shotgun (WGS) entry which is preliminary data.</text>
</comment>
<evidence type="ECO:0000256" key="6">
    <source>
        <dbReference type="ARBA" id="ARBA00022807"/>
    </source>
</evidence>
<dbReference type="EMBL" id="JBFMVT010000002">
    <property type="protein sequence ID" value="MEW7313571.1"/>
    <property type="molecule type" value="Genomic_DNA"/>
</dbReference>
<dbReference type="InterPro" id="IPR038765">
    <property type="entry name" value="Papain-like_cys_pep_sf"/>
</dbReference>
<dbReference type="SUPFAM" id="SSF54001">
    <property type="entry name" value="Cysteine proteinases"/>
    <property type="match status" value="1"/>
</dbReference>
<gene>
    <name evidence="12" type="ORF">AB1E22_12860</name>
</gene>
<dbReference type="Pfam" id="PF00877">
    <property type="entry name" value="NLPC_P60"/>
    <property type="match status" value="1"/>
</dbReference>
<evidence type="ECO:0000256" key="4">
    <source>
        <dbReference type="ARBA" id="ARBA00022729"/>
    </source>
</evidence>
<keyword evidence="6" id="KW-0788">Thiol protease</keyword>
<evidence type="ECO:0000313" key="13">
    <source>
        <dbReference type="Proteomes" id="UP001555342"/>
    </source>
</evidence>
<reference evidence="12 13" key="1">
    <citation type="submission" date="2024-07" db="EMBL/GenBank/DDBJ databases">
        <authorList>
            <person name="Wang L."/>
        </authorList>
    </citation>
    <scope>NUCLEOTIDE SEQUENCE [LARGE SCALE GENOMIC DNA]</scope>
    <source>
        <strain evidence="12 13">WL359</strain>
    </source>
</reference>
<dbReference type="PANTHER" id="PTHR47360">
    <property type="entry name" value="MUREIN DD-ENDOPEPTIDASE MEPS/MUREIN LD-CARBOXYPEPTIDASE"/>
    <property type="match status" value="1"/>
</dbReference>
<keyword evidence="8" id="KW-0564">Palmitate</keyword>
<dbReference type="InterPro" id="IPR000064">
    <property type="entry name" value="NLP_P60_dom"/>
</dbReference>
<comment type="subcellular location">
    <subcellularLocation>
        <location evidence="1">Membrane</location>
        <topology evidence="1">Lipid-anchor</topology>
    </subcellularLocation>
</comment>
<feature type="domain" description="NlpC/P60" evidence="11">
    <location>
        <begin position="62"/>
        <end position="183"/>
    </location>
</feature>
<dbReference type="Proteomes" id="UP001555342">
    <property type="component" value="Unassembled WGS sequence"/>
</dbReference>
<feature type="signal peptide" evidence="10">
    <location>
        <begin position="1"/>
        <end position="25"/>
    </location>
</feature>
<evidence type="ECO:0000313" key="12">
    <source>
        <dbReference type="EMBL" id="MEW7313571.1"/>
    </source>
</evidence>
<organism evidence="12 13">
    <name type="scientific">Buttiauxella gaviniae</name>
    <dbReference type="NCBI Taxonomy" id="82990"/>
    <lineage>
        <taxon>Bacteria</taxon>
        <taxon>Pseudomonadati</taxon>
        <taxon>Pseudomonadota</taxon>
        <taxon>Gammaproteobacteria</taxon>
        <taxon>Enterobacterales</taxon>
        <taxon>Enterobacteriaceae</taxon>
        <taxon>Buttiauxella</taxon>
    </lineage>
</organism>
<evidence type="ECO:0000256" key="7">
    <source>
        <dbReference type="ARBA" id="ARBA00023136"/>
    </source>
</evidence>
<keyword evidence="7" id="KW-0472">Membrane</keyword>
<protein>
    <submittedName>
        <fullName evidence="12">NlpC/P60 family protein</fullName>
    </submittedName>
</protein>
<dbReference type="RefSeq" id="WP_367595650.1">
    <property type="nucleotide sequence ID" value="NZ_JBFMVT010000002.1"/>
</dbReference>
<keyword evidence="5" id="KW-0378">Hydrolase</keyword>
<dbReference type="Gene3D" id="3.90.1720.10">
    <property type="entry name" value="endopeptidase domain like (from Nostoc punctiforme)"/>
    <property type="match status" value="1"/>
</dbReference>
<keyword evidence="3" id="KW-0645">Protease</keyword>
<accession>A0ABV3NVZ6</accession>
<evidence type="ECO:0000259" key="11">
    <source>
        <dbReference type="PROSITE" id="PS51935"/>
    </source>
</evidence>
<name>A0ABV3NVZ6_9ENTR</name>
<evidence type="ECO:0000256" key="9">
    <source>
        <dbReference type="ARBA" id="ARBA00023288"/>
    </source>
</evidence>
<keyword evidence="13" id="KW-1185">Reference proteome</keyword>
<keyword evidence="9" id="KW-0449">Lipoprotein</keyword>
<evidence type="ECO:0000256" key="3">
    <source>
        <dbReference type="ARBA" id="ARBA00022670"/>
    </source>
</evidence>
<comment type="similarity">
    <text evidence="2">Belongs to the peptidase C40 family.</text>
</comment>
<evidence type="ECO:0000256" key="8">
    <source>
        <dbReference type="ARBA" id="ARBA00023139"/>
    </source>
</evidence>
<evidence type="ECO:0000256" key="2">
    <source>
        <dbReference type="ARBA" id="ARBA00007074"/>
    </source>
</evidence>